<protein>
    <submittedName>
        <fullName evidence="2">Uncharacterized protein</fullName>
    </submittedName>
</protein>
<accession>A0ABU6YFZ1</accession>
<feature type="compositionally biased region" description="Basic residues" evidence="1">
    <location>
        <begin position="1"/>
        <end position="10"/>
    </location>
</feature>
<evidence type="ECO:0000313" key="2">
    <source>
        <dbReference type="EMBL" id="MED6208831.1"/>
    </source>
</evidence>
<feature type="non-terminal residue" evidence="2">
    <location>
        <position position="1"/>
    </location>
</feature>
<gene>
    <name evidence="2" type="ORF">PIB30_048862</name>
</gene>
<name>A0ABU6YFZ1_9FABA</name>
<organism evidence="2 3">
    <name type="scientific">Stylosanthes scabra</name>
    <dbReference type="NCBI Taxonomy" id="79078"/>
    <lineage>
        <taxon>Eukaryota</taxon>
        <taxon>Viridiplantae</taxon>
        <taxon>Streptophyta</taxon>
        <taxon>Embryophyta</taxon>
        <taxon>Tracheophyta</taxon>
        <taxon>Spermatophyta</taxon>
        <taxon>Magnoliopsida</taxon>
        <taxon>eudicotyledons</taxon>
        <taxon>Gunneridae</taxon>
        <taxon>Pentapetalae</taxon>
        <taxon>rosids</taxon>
        <taxon>fabids</taxon>
        <taxon>Fabales</taxon>
        <taxon>Fabaceae</taxon>
        <taxon>Papilionoideae</taxon>
        <taxon>50 kb inversion clade</taxon>
        <taxon>dalbergioids sensu lato</taxon>
        <taxon>Dalbergieae</taxon>
        <taxon>Pterocarpus clade</taxon>
        <taxon>Stylosanthes</taxon>
    </lineage>
</organism>
<comment type="caution">
    <text evidence="2">The sequence shown here is derived from an EMBL/GenBank/DDBJ whole genome shotgun (WGS) entry which is preliminary data.</text>
</comment>
<evidence type="ECO:0000256" key="1">
    <source>
        <dbReference type="SAM" id="MobiDB-lite"/>
    </source>
</evidence>
<sequence>DGEKRRRGRPSKNQTEPEQQPPHSASSFKPRKRGRRSSRSTEVDQPPAQKKPSSSHSTCELLNAVYERANENEGTPTDPFLRVFKPLMIEPGSDLLSIMNETCLLQQSL</sequence>
<keyword evidence="3" id="KW-1185">Reference proteome</keyword>
<reference evidence="2 3" key="1">
    <citation type="journal article" date="2023" name="Plants (Basel)">
        <title>Bridging the Gap: Combining Genomics and Transcriptomics Approaches to Understand Stylosanthes scabra, an Orphan Legume from the Brazilian Caatinga.</title>
        <authorList>
            <person name="Ferreira-Neto J.R.C."/>
            <person name="da Silva M.D."/>
            <person name="Binneck E."/>
            <person name="de Melo N.F."/>
            <person name="da Silva R.H."/>
            <person name="de Melo A.L.T.M."/>
            <person name="Pandolfi V."/>
            <person name="Bustamante F.O."/>
            <person name="Brasileiro-Vidal A.C."/>
            <person name="Benko-Iseppon A.M."/>
        </authorList>
    </citation>
    <scope>NUCLEOTIDE SEQUENCE [LARGE SCALE GENOMIC DNA]</scope>
    <source>
        <tissue evidence="2">Leaves</tissue>
    </source>
</reference>
<feature type="compositionally biased region" description="Basic residues" evidence="1">
    <location>
        <begin position="29"/>
        <end position="38"/>
    </location>
</feature>
<feature type="compositionally biased region" description="Polar residues" evidence="1">
    <location>
        <begin position="11"/>
        <end position="25"/>
    </location>
</feature>
<proteinExistence type="predicted"/>
<dbReference type="EMBL" id="JASCZI010241979">
    <property type="protein sequence ID" value="MED6208831.1"/>
    <property type="molecule type" value="Genomic_DNA"/>
</dbReference>
<feature type="region of interest" description="Disordered" evidence="1">
    <location>
        <begin position="1"/>
        <end position="59"/>
    </location>
</feature>
<dbReference type="Proteomes" id="UP001341840">
    <property type="component" value="Unassembled WGS sequence"/>
</dbReference>
<evidence type="ECO:0000313" key="3">
    <source>
        <dbReference type="Proteomes" id="UP001341840"/>
    </source>
</evidence>